<proteinExistence type="inferred from homology"/>
<dbReference type="Gene3D" id="3.40.50.1820">
    <property type="entry name" value="alpha/beta hydrolase"/>
    <property type="match status" value="1"/>
</dbReference>
<dbReference type="EMBL" id="CP010519">
    <property type="protein sequence ID" value="AJE85478.1"/>
    <property type="molecule type" value="Genomic_DNA"/>
</dbReference>
<feature type="domain" description="Thioesterase" evidence="2">
    <location>
        <begin position="27"/>
        <end position="209"/>
    </location>
</feature>
<dbReference type="AlphaFoldDB" id="A0A0B5ERN4"/>
<dbReference type="InterPro" id="IPR012223">
    <property type="entry name" value="TEII"/>
</dbReference>
<keyword evidence="4" id="KW-1185">Reference proteome</keyword>
<dbReference type="SUPFAM" id="SSF53474">
    <property type="entry name" value="alpha/beta-Hydrolases"/>
    <property type="match status" value="1"/>
</dbReference>
<evidence type="ECO:0000256" key="1">
    <source>
        <dbReference type="ARBA" id="ARBA00007169"/>
    </source>
</evidence>
<dbReference type="InterPro" id="IPR029058">
    <property type="entry name" value="AB_hydrolase_fold"/>
</dbReference>
<dbReference type="KEGG" id="sals:SLNWT_5102"/>
<name>A0A0B5ERN4_STRA4</name>
<dbReference type="Pfam" id="PF00975">
    <property type="entry name" value="Thioesterase"/>
    <property type="match status" value="1"/>
</dbReference>
<sequence>MADSTRTTGTDPVKRFSGGFDGRRTIVVGVPQAGSGVPMFSEWPTAFGEVPFLRYHLPGRDRRRAEPAATSIENLCADLEESIAALGARGVESLVLTGHCMGALVADAVAARLQDRMRVTTVLSSMRPAKEGLYGAYASSMSDEEILTIMNAALAGSGRPPVHEAFAALAVRTLREDVGLLSRYFGEGGERDLPRTVVHWSEDAFVPASDLDYWRGFAETTVVEADGAPEHYLVAGNAAIRRIEELCAAGERG</sequence>
<reference evidence="3 4" key="1">
    <citation type="submission" date="2015-01" db="EMBL/GenBank/DDBJ databases">
        <title>Enhanced salinomycin production by adjusting the supply of polyketide extender units in Streptomyce albus DSM 41398.</title>
        <authorList>
            <person name="Lu C."/>
        </authorList>
    </citation>
    <scope>NUCLEOTIDE SEQUENCE [LARGE SCALE GENOMIC DNA]</scope>
    <source>
        <strain evidence="4">ATCC 21838 / DSM 41398 / FERM P-419 / JCM 4703 / NBRC 107858</strain>
    </source>
</reference>
<accession>A0A0B5ERN4</accession>
<gene>
    <name evidence="3" type="ORF">SLNWT_5102</name>
</gene>
<dbReference type="Proteomes" id="UP000031523">
    <property type="component" value="Chromosome"/>
</dbReference>
<protein>
    <submittedName>
        <fullName evidence="3">Thioesterase</fullName>
    </submittedName>
</protein>
<comment type="similarity">
    <text evidence="1">Belongs to the thioesterase family.</text>
</comment>
<dbReference type="PANTHER" id="PTHR11487">
    <property type="entry name" value="THIOESTERASE"/>
    <property type="match status" value="1"/>
</dbReference>
<evidence type="ECO:0000259" key="2">
    <source>
        <dbReference type="Pfam" id="PF00975"/>
    </source>
</evidence>
<evidence type="ECO:0000313" key="4">
    <source>
        <dbReference type="Proteomes" id="UP000031523"/>
    </source>
</evidence>
<dbReference type="InterPro" id="IPR001031">
    <property type="entry name" value="Thioesterase"/>
</dbReference>
<dbReference type="PANTHER" id="PTHR11487:SF0">
    <property type="entry name" value="S-ACYL FATTY ACID SYNTHASE THIOESTERASE, MEDIUM CHAIN"/>
    <property type="match status" value="1"/>
</dbReference>
<organism evidence="3 4">
    <name type="scientific">Streptomyces albus (strain ATCC 21838 / DSM 41398 / FERM P-419 / JCM 4703 / NBRC 107858)</name>
    <dbReference type="NCBI Taxonomy" id="1081613"/>
    <lineage>
        <taxon>Bacteria</taxon>
        <taxon>Bacillati</taxon>
        <taxon>Actinomycetota</taxon>
        <taxon>Actinomycetes</taxon>
        <taxon>Kitasatosporales</taxon>
        <taxon>Streptomycetaceae</taxon>
        <taxon>Streptomyces</taxon>
    </lineage>
</organism>
<evidence type="ECO:0000313" key="3">
    <source>
        <dbReference type="EMBL" id="AJE85478.1"/>
    </source>
</evidence>
<dbReference type="GO" id="GO:0008610">
    <property type="term" value="P:lipid biosynthetic process"/>
    <property type="evidence" value="ECO:0007669"/>
    <property type="project" value="TreeGrafter"/>
</dbReference>